<dbReference type="AlphaFoldDB" id="A0A8J7JAA2"/>
<dbReference type="InterPro" id="IPR005074">
    <property type="entry name" value="Peptidase_C39"/>
</dbReference>
<evidence type="ECO:0000259" key="10">
    <source>
        <dbReference type="PROSITE" id="PS50893"/>
    </source>
</evidence>
<proteinExistence type="predicted"/>
<sequence>MRAKASNDWQLANAPRDPLAASLSLALQQTGRDIGTDTLLAGLPLPADGRLTPELAVKAAQMQGVRAHLSRQALYDLPEAALPALLFLNGRDACVLLSRDDTSARLLWPERSDQPLDVPLETLRDSYAGHALILRAEATVEAQPDDVSALRHWYWSIASRFWPDYLQVMLASVAVNLLALATPIFTMNVYDRVFPTAAIVTLWSLVAGVALALVFDTALKWLRANVIDAVSRRVDQAVSSEIFRHVSDLRLDSEMQTTGALVNTLKDYEQVRDFFSSQTLATLTDLCFSVLFIAVIAYLGGPLAWPPAIALAVVLFMGVLILGPLRRASVSDRQMTGVKNAVAVEALSDLETLKAVAGQGRMQARWERQVAETARVQDRSRKLATFATTATALAQQLSSVGIVVIGVYLALEGRITMGAVIAAMILSGRAMAPTAALAGLFVRASFAMSTLRSLNTLMAQASDKARPGQGLNARLSEGAVRFEAVSLTYPGAQQPSLSEASFDIPGGARVGVIGPVGAGKTSLVRLIGGLWAPSSGLVLLDGLNAGQLSPANLRRDVQFVPQEAVLFSGTLAENIAFGAPQATVEDVLRVARLTGVDRLAAAHPNGFSMPISERGRNLSGGQRQMVALARALLPEPRILVLDEPTSAMDTRSERQFVQRLARVLAERPMTLIVSTHRKGLLDLVDRVMLVEGGRVTRDGPRSEVMTALATPNEGTKP</sequence>
<evidence type="ECO:0000313" key="13">
    <source>
        <dbReference type="EMBL" id="MBJ6372068.1"/>
    </source>
</evidence>
<evidence type="ECO:0000256" key="8">
    <source>
        <dbReference type="ARBA" id="ARBA00023136"/>
    </source>
</evidence>
<dbReference type="SUPFAM" id="SSF52540">
    <property type="entry name" value="P-loop containing nucleoside triphosphate hydrolases"/>
    <property type="match status" value="1"/>
</dbReference>
<evidence type="ECO:0000259" key="11">
    <source>
        <dbReference type="PROSITE" id="PS50929"/>
    </source>
</evidence>
<dbReference type="GO" id="GO:0005886">
    <property type="term" value="C:plasma membrane"/>
    <property type="evidence" value="ECO:0007669"/>
    <property type="project" value="UniProtKB-SubCell"/>
</dbReference>
<dbReference type="GO" id="GO:0016887">
    <property type="term" value="F:ATP hydrolysis activity"/>
    <property type="evidence" value="ECO:0007669"/>
    <property type="project" value="InterPro"/>
</dbReference>
<dbReference type="SUPFAM" id="SSF90123">
    <property type="entry name" value="ABC transporter transmembrane region"/>
    <property type="match status" value="1"/>
</dbReference>
<feature type="domain" description="Peptidase C39" evidence="12">
    <location>
        <begin position="10"/>
        <end position="134"/>
    </location>
</feature>
<keyword evidence="5" id="KW-0547">Nucleotide-binding</keyword>
<feature type="transmembrane region" description="Helical" evidence="9">
    <location>
        <begin position="165"/>
        <end position="187"/>
    </location>
</feature>
<dbReference type="Pfam" id="PF00664">
    <property type="entry name" value="ABC_membrane"/>
    <property type="match status" value="1"/>
</dbReference>
<dbReference type="CDD" id="cd18587">
    <property type="entry name" value="ABC_6TM_LapB_like"/>
    <property type="match status" value="1"/>
</dbReference>
<dbReference type="EMBL" id="JAELVR010000007">
    <property type="protein sequence ID" value="MBJ6372068.1"/>
    <property type="molecule type" value="Genomic_DNA"/>
</dbReference>
<dbReference type="GO" id="GO:0034040">
    <property type="term" value="F:ATPase-coupled lipid transmembrane transporter activity"/>
    <property type="evidence" value="ECO:0007669"/>
    <property type="project" value="TreeGrafter"/>
</dbReference>
<comment type="caution">
    <text evidence="13">The sequence shown here is derived from an EMBL/GenBank/DDBJ whole genome shotgun (WGS) entry which is preliminary data.</text>
</comment>
<dbReference type="PROSITE" id="PS50929">
    <property type="entry name" value="ABC_TM1F"/>
    <property type="match status" value="1"/>
</dbReference>
<organism evidence="13 14">
    <name type="scientific">Sedimentitalea arenosa</name>
    <dbReference type="NCBI Taxonomy" id="2798803"/>
    <lineage>
        <taxon>Bacteria</taxon>
        <taxon>Pseudomonadati</taxon>
        <taxon>Pseudomonadota</taxon>
        <taxon>Alphaproteobacteria</taxon>
        <taxon>Rhodobacterales</taxon>
        <taxon>Paracoccaceae</taxon>
        <taxon>Sedimentitalea</taxon>
    </lineage>
</organism>
<dbReference type="Gene3D" id="1.20.1560.10">
    <property type="entry name" value="ABC transporter type 1, transmembrane domain"/>
    <property type="match status" value="1"/>
</dbReference>
<reference evidence="13" key="1">
    <citation type="submission" date="2020-12" db="EMBL/GenBank/DDBJ databases">
        <title>Sedimentitalea sp. nov., isolated from sand in Incheon.</title>
        <authorList>
            <person name="Kim W."/>
        </authorList>
    </citation>
    <scope>NUCLEOTIDE SEQUENCE</scope>
    <source>
        <strain evidence="13">CAU 1593</strain>
    </source>
</reference>
<name>A0A8J7JAA2_9RHOB</name>
<accession>A0A8J7JAA2</accession>
<feature type="transmembrane region" description="Helical" evidence="9">
    <location>
        <begin position="193"/>
        <end position="215"/>
    </location>
</feature>
<evidence type="ECO:0000256" key="4">
    <source>
        <dbReference type="ARBA" id="ARBA00022692"/>
    </source>
</evidence>
<evidence type="ECO:0000256" key="3">
    <source>
        <dbReference type="ARBA" id="ARBA00022475"/>
    </source>
</evidence>
<gene>
    <name evidence="13" type="ORF">JF290_11075</name>
</gene>
<dbReference type="InterPro" id="IPR039421">
    <property type="entry name" value="Type_1_exporter"/>
</dbReference>
<keyword evidence="7 9" id="KW-1133">Transmembrane helix</keyword>
<dbReference type="SMART" id="SM00382">
    <property type="entry name" value="AAA"/>
    <property type="match status" value="1"/>
</dbReference>
<dbReference type="NCBIfam" id="TIGR03375">
    <property type="entry name" value="type_I_sec_LssB"/>
    <property type="match status" value="1"/>
</dbReference>
<dbReference type="GO" id="GO:0006508">
    <property type="term" value="P:proteolysis"/>
    <property type="evidence" value="ECO:0007669"/>
    <property type="project" value="InterPro"/>
</dbReference>
<evidence type="ECO:0000313" key="14">
    <source>
        <dbReference type="Proteomes" id="UP000619079"/>
    </source>
</evidence>
<dbReference type="InterPro" id="IPR017871">
    <property type="entry name" value="ABC_transporter-like_CS"/>
</dbReference>
<evidence type="ECO:0000256" key="7">
    <source>
        <dbReference type="ARBA" id="ARBA00022989"/>
    </source>
</evidence>
<keyword evidence="8 9" id="KW-0472">Membrane</keyword>
<dbReference type="InterPro" id="IPR017750">
    <property type="entry name" value="ATPase_T1SS"/>
</dbReference>
<dbReference type="PANTHER" id="PTHR24221:SF248">
    <property type="entry name" value="ABC TRANSPORTER TRANSMEMBRANE REGION"/>
    <property type="match status" value="1"/>
</dbReference>
<feature type="transmembrane region" description="Helical" evidence="9">
    <location>
        <begin position="305"/>
        <end position="325"/>
    </location>
</feature>
<evidence type="ECO:0000256" key="9">
    <source>
        <dbReference type="SAM" id="Phobius"/>
    </source>
</evidence>
<feature type="domain" description="ABC transmembrane type-1" evidence="11">
    <location>
        <begin position="168"/>
        <end position="441"/>
    </location>
</feature>
<dbReference type="PANTHER" id="PTHR24221">
    <property type="entry name" value="ATP-BINDING CASSETTE SUB-FAMILY B"/>
    <property type="match status" value="1"/>
</dbReference>
<keyword evidence="6" id="KW-0067">ATP-binding</keyword>
<protein>
    <submittedName>
        <fullName evidence="13">Type I secretion system permease/ATPase</fullName>
    </submittedName>
</protein>
<dbReference type="Gene3D" id="3.90.70.10">
    <property type="entry name" value="Cysteine proteinases"/>
    <property type="match status" value="1"/>
</dbReference>
<dbReference type="PROSITE" id="PS50893">
    <property type="entry name" value="ABC_TRANSPORTER_2"/>
    <property type="match status" value="1"/>
</dbReference>
<dbReference type="GO" id="GO:0008233">
    <property type="term" value="F:peptidase activity"/>
    <property type="evidence" value="ECO:0007669"/>
    <property type="project" value="InterPro"/>
</dbReference>
<dbReference type="GO" id="GO:0005524">
    <property type="term" value="F:ATP binding"/>
    <property type="evidence" value="ECO:0007669"/>
    <property type="project" value="UniProtKB-KW"/>
</dbReference>
<dbReference type="InterPro" id="IPR027417">
    <property type="entry name" value="P-loop_NTPase"/>
</dbReference>
<dbReference type="FunFam" id="3.40.50.300:FF:000299">
    <property type="entry name" value="ABC transporter ATP-binding protein/permease"/>
    <property type="match status" value="1"/>
</dbReference>
<feature type="domain" description="ABC transporter" evidence="10">
    <location>
        <begin position="480"/>
        <end position="717"/>
    </location>
</feature>
<dbReference type="Gene3D" id="3.40.50.300">
    <property type="entry name" value="P-loop containing nucleotide triphosphate hydrolases"/>
    <property type="match status" value="1"/>
</dbReference>
<feature type="transmembrane region" description="Helical" evidence="9">
    <location>
        <begin position="417"/>
        <end position="442"/>
    </location>
</feature>
<dbReference type="PROSITE" id="PS50990">
    <property type="entry name" value="PEPTIDASE_C39"/>
    <property type="match status" value="1"/>
</dbReference>
<evidence type="ECO:0000256" key="5">
    <source>
        <dbReference type="ARBA" id="ARBA00022741"/>
    </source>
</evidence>
<dbReference type="GO" id="GO:0140359">
    <property type="term" value="F:ABC-type transporter activity"/>
    <property type="evidence" value="ECO:0007669"/>
    <property type="project" value="InterPro"/>
</dbReference>
<dbReference type="Proteomes" id="UP000619079">
    <property type="component" value="Unassembled WGS sequence"/>
</dbReference>
<feature type="transmembrane region" description="Helical" evidence="9">
    <location>
        <begin position="280"/>
        <end position="299"/>
    </location>
</feature>
<keyword evidence="3" id="KW-1003">Cell membrane</keyword>
<dbReference type="InterPro" id="IPR003439">
    <property type="entry name" value="ABC_transporter-like_ATP-bd"/>
</dbReference>
<dbReference type="Pfam" id="PF00005">
    <property type="entry name" value="ABC_tran"/>
    <property type="match status" value="1"/>
</dbReference>
<dbReference type="InterPro" id="IPR003593">
    <property type="entry name" value="AAA+_ATPase"/>
</dbReference>
<keyword evidence="2" id="KW-0813">Transport</keyword>
<dbReference type="PROSITE" id="PS00211">
    <property type="entry name" value="ABC_TRANSPORTER_1"/>
    <property type="match status" value="1"/>
</dbReference>
<dbReference type="InterPro" id="IPR011527">
    <property type="entry name" value="ABC1_TM_dom"/>
</dbReference>
<evidence type="ECO:0000256" key="2">
    <source>
        <dbReference type="ARBA" id="ARBA00022448"/>
    </source>
</evidence>
<feature type="transmembrane region" description="Helical" evidence="9">
    <location>
        <begin position="383"/>
        <end position="411"/>
    </location>
</feature>
<keyword evidence="4 9" id="KW-0812">Transmembrane</keyword>
<evidence type="ECO:0000256" key="6">
    <source>
        <dbReference type="ARBA" id="ARBA00022840"/>
    </source>
</evidence>
<comment type="subcellular location">
    <subcellularLocation>
        <location evidence="1">Cell membrane</location>
        <topology evidence="1">Multi-pass membrane protein</topology>
    </subcellularLocation>
</comment>
<keyword evidence="14" id="KW-1185">Reference proteome</keyword>
<evidence type="ECO:0000256" key="1">
    <source>
        <dbReference type="ARBA" id="ARBA00004651"/>
    </source>
</evidence>
<dbReference type="InterPro" id="IPR036640">
    <property type="entry name" value="ABC1_TM_sf"/>
</dbReference>
<evidence type="ECO:0000259" key="12">
    <source>
        <dbReference type="PROSITE" id="PS50990"/>
    </source>
</evidence>